<dbReference type="Pfam" id="PF08659">
    <property type="entry name" value="KR"/>
    <property type="match status" value="1"/>
</dbReference>
<dbReference type="InterPro" id="IPR013785">
    <property type="entry name" value="Aldolase_TIM"/>
</dbReference>
<evidence type="ECO:0000256" key="3">
    <source>
        <dbReference type="ARBA" id="ARBA00022679"/>
    </source>
</evidence>
<dbReference type="Gene3D" id="3.20.20.70">
    <property type="entry name" value="Aldolase class I"/>
    <property type="match status" value="2"/>
</dbReference>
<dbReference type="PROSITE" id="PS52004">
    <property type="entry name" value="KS3_2"/>
    <property type="match status" value="1"/>
</dbReference>
<dbReference type="InterPro" id="IPR016036">
    <property type="entry name" value="Malonyl_transacylase_ACP-bd"/>
</dbReference>
<organism evidence="6 7">
    <name type="scientific">Haloechinothrix alba</name>
    <dbReference type="NCBI Taxonomy" id="664784"/>
    <lineage>
        <taxon>Bacteria</taxon>
        <taxon>Bacillati</taxon>
        <taxon>Actinomycetota</taxon>
        <taxon>Actinomycetes</taxon>
        <taxon>Pseudonocardiales</taxon>
        <taxon>Pseudonocardiaceae</taxon>
        <taxon>Haloechinothrix</taxon>
    </lineage>
</organism>
<proteinExistence type="predicted"/>
<dbReference type="Pfam" id="PF00698">
    <property type="entry name" value="Acyl_transf_1"/>
    <property type="match status" value="1"/>
</dbReference>
<dbReference type="SMART" id="SM00822">
    <property type="entry name" value="PKS_KR"/>
    <property type="match status" value="1"/>
</dbReference>
<dbReference type="InterPro" id="IPR016039">
    <property type="entry name" value="Thiolase-like"/>
</dbReference>
<keyword evidence="1" id="KW-0596">Phosphopantetheine</keyword>
<dbReference type="InterPro" id="IPR009081">
    <property type="entry name" value="PP-bd_ACP"/>
</dbReference>
<dbReference type="InterPro" id="IPR018201">
    <property type="entry name" value="Ketoacyl_synth_AS"/>
</dbReference>
<keyword evidence="7" id="KW-1185">Reference proteome</keyword>
<dbReference type="InterPro" id="IPR052568">
    <property type="entry name" value="PKS-FAS_Synthase"/>
</dbReference>
<dbReference type="InterPro" id="IPR020841">
    <property type="entry name" value="PKS_Beta-ketoAc_synthase_dom"/>
</dbReference>
<evidence type="ECO:0000313" key="7">
    <source>
        <dbReference type="Proteomes" id="UP000198348"/>
    </source>
</evidence>
<dbReference type="SUPFAM" id="SSF51412">
    <property type="entry name" value="Inosine monophosphate dehydrogenase (IMPDH)"/>
    <property type="match status" value="2"/>
</dbReference>
<evidence type="ECO:0000256" key="2">
    <source>
        <dbReference type="ARBA" id="ARBA00022553"/>
    </source>
</evidence>
<dbReference type="Pfam" id="PF02801">
    <property type="entry name" value="Ketoacyl-synt_C"/>
    <property type="match status" value="1"/>
</dbReference>
<dbReference type="InterPro" id="IPR014031">
    <property type="entry name" value="Ketoacyl_synth_C"/>
</dbReference>
<evidence type="ECO:0000313" key="6">
    <source>
        <dbReference type="EMBL" id="SNR33223.1"/>
    </source>
</evidence>
<feature type="region of interest" description="Disordered" evidence="4">
    <location>
        <begin position="1640"/>
        <end position="1700"/>
    </location>
</feature>
<dbReference type="SUPFAM" id="SSF51735">
    <property type="entry name" value="NAD(P)-binding Rossmann-fold domains"/>
    <property type="match status" value="2"/>
</dbReference>
<gene>
    <name evidence="6" type="ORF">SAMN06265360_102209</name>
</gene>
<accession>A0A238VHS1</accession>
<dbReference type="InterPro" id="IPR036291">
    <property type="entry name" value="NAD(P)-bd_dom_sf"/>
</dbReference>
<dbReference type="EMBL" id="FZNW01000002">
    <property type="protein sequence ID" value="SNR33223.1"/>
    <property type="molecule type" value="Genomic_DNA"/>
</dbReference>
<dbReference type="SUPFAM" id="SSF53901">
    <property type="entry name" value="Thiolase-like"/>
    <property type="match status" value="1"/>
</dbReference>
<dbReference type="Pfam" id="PF00550">
    <property type="entry name" value="PP-binding"/>
    <property type="match status" value="1"/>
</dbReference>
<keyword evidence="2" id="KW-0597">Phosphoprotein</keyword>
<dbReference type="OrthoDB" id="9778690at2"/>
<evidence type="ECO:0000259" key="5">
    <source>
        <dbReference type="PROSITE" id="PS52004"/>
    </source>
</evidence>
<dbReference type="RefSeq" id="WP_089299889.1">
    <property type="nucleotide sequence ID" value="NZ_FZNW01000002.1"/>
</dbReference>
<dbReference type="SUPFAM" id="SSF47336">
    <property type="entry name" value="ACP-like"/>
    <property type="match status" value="1"/>
</dbReference>
<dbReference type="PANTHER" id="PTHR43074">
    <property type="entry name" value="OMEGA-3 POLYUNSATURATED FATTY ACID SYNTHASE PFAB-RELATED"/>
    <property type="match status" value="1"/>
</dbReference>
<dbReference type="InterPro" id="IPR014043">
    <property type="entry name" value="Acyl_transferase_dom"/>
</dbReference>
<evidence type="ECO:0000256" key="1">
    <source>
        <dbReference type="ARBA" id="ARBA00022450"/>
    </source>
</evidence>
<dbReference type="Proteomes" id="UP000198348">
    <property type="component" value="Unassembled WGS sequence"/>
</dbReference>
<dbReference type="SMART" id="SM00827">
    <property type="entry name" value="PKS_AT"/>
    <property type="match status" value="1"/>
</dbReference>
<dbReference type="Pfam" id="PF03060">
    <property type="entry name" value="NMO"/>
    <property type="match status" value="1"/>
</dbReference>
<dbReference type="PANTHER" id="PTHR43074:SF1">
    <property type="entry name" value="BETA-KETOACYL SYNTHASE FAMILY PROTEIN-RELATED"/>
    <property type="match status" value="1"/>
</dbReference>
<dbReference type="SUPFAM" id="SSF55048">
    <property type="entry name" value="Probable ACP-binding domain of malonyl-CoA ACP transacylase"/>
    <property type="match status" value="1"/>
</dbReference>
<feature type="domain" description="Ketosynthase family 3 (KS3)" evidence="5">
    <location>
        <begin position="664"/>
        <end position="1110"/>
    </location>
</feature>
<dbReference type="GO" id="GO:0004315">
    <property type="term" value="F:3-oxoacyl-[acyl-carrier-protein] synthase activity"/>
    <property type="evidence" value="ECO:0007669"/>
    <property type="project" value="InterPro"/>
</dbReference>
<dbReference type="Pfam" id="PF00109">
    <property type="entry name" value="ketoacyl-synt"/>
    <property type="match status" value="1"/>
</dbReference>
<dbReference type="SUPFAM" id="SSF52151">
    <property type="entry name" value="FabD/lysophospholipase-like"/>
    <property type="match status" value="1"/>
</dbReference>
<reference evidence="6 7" key="1">
    <citation type="submission" date="2017-06" db="EMBL/GenBank/DDBJ databases">
        <authorList>
            <person name="Kim H.J."/>
            <person name="Triplett B.A."/>
        </authorList>
    </citation>
    <scope>NUCLEOTIDE SEQUENCE [LARGE SCALE GENOMIC DNA]</scope>
    <source>
        <strain evidence="6 7">DSM 45207</strain>
    </source>
</reference>
<dbReference type="InterPro" id="IPR057326">
    <property type="entry name" value="KR_dom"/>
</dbReference>
<dbReference type="Gene3D" id="3.40.47.10">
    <property type="match status" value="1"/>
</dbReference>
<feature type="region of interest" description="Disordered" evidence="4">
    <location>
        <begin position="1773"/>
        <end position="1820"/>
    </location>
</feature>
<sequence>MSAAGPRPDVLLGVNPCGTPDARMCAAVSAAGGLGVIDLGCGDARSRNELVRVVEGGNTDRFGVRVDGECALTYEEVAELLGDSAGALEVVVLGWDAPWEPWQIADRVVVLVEVASRQEAVVARESGADGVVAKGNEAGGRVGELGSFVLLQQLLSEPRHGLPVWVCGGIGPQTAAAAVTGGAAGVVLDTQLALLPESELPGYIRGTLAASDGTDSRVVDGRRVIPARVPGTGRGAGNGGAGAEAVHIVAGQDAGLATRFVEHYGGVARAVRSVLAAMHGTAEPGNHADLRAGSPLSGRLGGDLPIAQGPMTRVSDQADFAAAVAGAGATPYLALALSSGEQVSDLLERTDARLGERPWGVGILGFAPDDLRAAQLNAVLRFRPRTAVIAGGRPDQARDLEDAGISTFLHVPSPGLLEQFLDAGARKFVFEGSECGGHVGPRSCFTLWQQQLGVLRDFIAAGGAGEELEVLFAGGIHDARSSAMVSAMAGPLAGEGAAVGILMGTAYLFTEEAVACGAVGPVFQQVAREAQHTELLETAPGHATRCVESPFTSEFTSIAANLRDQGLDRRAVWERLEQLNVGRLRIASKGVRRDGDSLVAVDDAEQHRSGMFMAGQVATLRHGLTTLAELHEEVTGGAAAFRDASIDRIRRCIGDAESPPEPEPLDIAIVGMSSMFPQAATLEEYWSNVVSNVGAITEVPPERWDVDTYFVAQDAPATPTGGDSTPSKWGGFLPDIPFDPTRFGIPPGSLASIEPVQLLALHAADRALVDAGYARTGFDRSRTGVVFGAAAGSDLANAKTLRMVLPSYSGELPEELDNCLPRLTEDSLPGRLSNVIAGRIANRLDLGGSNYTIDAACAASLAALDTACKELATNSADMMLCGGADLHNAIEDYLLFASVGALSPTGSCKTFDSSADGIALGEGVACLALKRLSDAERDGDRVYAVIKGVAGGSDGKALGLTAPRPEGQRRALDRAYGLAGVSPRQVGLVEAHGTGTVVGDRTELTTLTTLFDEAGTEPGSCVLGSVKSQIGHTMCAAGLAGLIKSAMAIYTGILPPTRAIGEPNHAWSPEHSPFVFREQAVPWAAAPRDRIAGVSAFGFGGTNFHAVLAGHSAADSNRHGLWNWPAELFTFRGADRASAHGELEWLSALVETNESHGRPWRLRDLACTASARSDRGTEPVQVAIVAADLDELAGSLRAALDGRTDVDGVVFRATGEEPEGKLAVLFPGQGSQYPGMMAELFGAFDELRRIAVRDPDTHAAMFPPAAFDAGTARDQRERLRDTRMAQPALGVTGLGVHYLLGRLGIRPDAYAGHSYGELVALAAAGAIDEHSLPALSKERADAMVTAAGSDPGGMAAVRADRETVDGVLDGAPSLGSVVVANYNAPGQVVVSGPATGLDRAIELLSAMGLPVTRLNVACAFHSPVVEDAAGLFATALEPLPVGAPRTQVWSNRTASAYPGDGKAVRSELAAQIAAPVDFCGQIEAMYADGFRVFLEAGPGSVLGGLVGAVLGDRPHTVVGCDEAGGGLRGFLRAAATLAVSGSDVRTGWLFTGRDARDVSTSRAPGRPRWTVNGHLARTADGKVVPGGLFPADEVKGTVMFGDGPVGDTGPTDEVMSEFLRNSREMVAAQRDVMLSYLGADPGVPLEVPGRTDGERRAMDAGRDADRRTGQDDGQLQEPPPERRVPDDRVGADAGGQASAGDELARVVDVLARRTGYPPEMIEPDLDLEADLSVDSIKRTEVAGELIAGSPGGAPVSAEDLARTRTARAMAEALSGSAATAGTAPDTAGRDGAAGESATPAGENADAPATPVDAGRVPATQPPVRHVLRLEDAEAGDTEPADVLVGARVAVVGGCELAEHVADELSARGATAWVVADGTRYAAELESDDGDLDGLVVLNALDNDAEPSLPRDYPLFRCALARRPRWVLAVAPHGNGARASLGLRGLVRTLYKEHPGTRVRLVEVDRDEPVGMLASTVLSEMLTAGPDPVVAVEGGSRRSFRMVVAERGAPHADDRANGRPDPVSDMGLGPDSVVLLIGGARGITARVAQRLAADSGCRIRLAGRTPPPSEPEDAELAAAADLPALRSVLARRGRAGPQDIDLQAREILARREVTDTLAELSETAADVRYHTVDVTEPGSVRGLVKEIYAEDGRIDGVVYAAGVIEDRLVADKDTESFQRVYSTKVDGAGELLEGLADGGEPPSFVVLFGSIAAALGNRGQADYAAANDALEGIAARSPRPLSGRVRTIHWGPWAPAAEHGGMVTPELERSYAERGVSLMDPDAAIGELFAELAWGPADGVPIVTASGW</sequence>
<dbReference type="Gene3D" id="3.40.366.10">
    <property type="entry name" value="Malonyl-Coenzyme A Acyl Carrier Protein, domain 2"/>
    <property type="match status" value="1"/>
</dbReference>
<feature type="compositionally biased region" description="Low complexity" evidence="4">
    <location>
        <begin position="1773"/>
        <end position="1794"/>
    </location>
</feature>
<dbReference type="GO" id="GO:0006633">
    <property type="term" value="P:fatty acid biosynthetic process"/>
    <property type="evidence" value="ECO:0007669"/>
    <property type="project" value="InterPro"/>
</dbReference>
<dbReference type="PROSITE" id="PS00606">
    <property type="entry name" value="KS3_1"/>
    <property type="match status" value="1"/>
</dbReference>
<dbReference type="CDD" id="cd00833">
    <property type="entry name" value="PKS"/>
    <property type="match status" value="1"/>
</dbReference>
<dbReference type="Gene3D" id="1.10.1200.10">
    <property type="entry name" value="ACP-like"/>
    <property type="match status" value="1"/>
</dbReference>
<dbReference type="InterPro" id="IPR013968">
    <property type="entry name" value="PKS_KR"/>
</dbReference>
<dbReference type="InterPro" id="IPR014030">
    <property type="entry name" value="Ketoacyl_synth_N"/>
</dbReference>
<dbReference type="InterPro" id="IPR016035">
    <property type="entry name" value="Acyl_Trfase/lysoPLipase"/>
</dbReference>
<protein>
    <submittedName>
        <fullName evidence="6">Acyl transferase domain-containing protein</fullName>
    </submittedName>
</protein>
<dbReference type="SMART" id="SM00825">
    <property type="entry name" value="PKS_KS"/>
    <property type="match status" value="1"/>
</dbReference>
<evidence type="ECO:0000256" key="4">
    <source>
        <dbReference type="SAM" id="MobiDB-lite"/>
    </source>
</evidence>
<feature type="compositionally biased region" description="Basic and acidic residues" evidence="4">
    <location>
        <begin position="1679"/>
        <end position="1690"/>
    </location>
</feature>
<keyword evidence="3 6" id="KW-0808">Transferase</keyword>
<dbReference type="Gene3D" id="3.40.50.720">
    <property type="entry name" value="NAD(P)-binding Rossmann-like Domain"/>
    <property type="match status" value="1"/>
</dbReference>
<dbReference type="InterPro" id="IPR036736">
    <property type="entry name" value="ACP-like_sf"/>
</dbReference>
<name>A0A238VHS1_9PSEU</name>
<dbReference type="InterPro" id="IPR001227">
    <property type="entry name" value="Ac_transferase_dom_sf"/>
</dbReference>
<feature type="compositionally biased region" description="Basic and acidic residues" evidence="4">
    <location>
        <begin position="1649"/>
        <end position="1670"/>
    </location>
</feature>